<dbReference type="EMBL" id="JARJCW010000051">
    <property type="protein sequence ID" value="KAJ7203293.1"/>
    <property type="molecule type" value="Genomic_DNA"/>
</dbReference>
<name>A0AAD6V5U1_9AGAR</name>
<evidence type="ECO:0000313" key="3">
    <source>
        <dbReference type="Proteomes" id="UP001219525"/>
    </source>
</evidence>
<feature type="region of interest" description="Disordered" evidence="1">
    <location>
        <begin position="132"/>
        <end position="191"/>
    </location>
</feature>
<keyword evidence="3" id="KW-1185">Reference proteome</keyword>
<comment type="caution">
    <text evidence="2">The sequence shown here is derived from an EMBL/GenBank/DDBJ whole genome shotgun (WGS) entry which is preliminary data.</text>
</comment>
<reference evidence="2" key="1">
    <citation type="submission" date="2023-03" db="EMBL/GenBank/DDBJ databases">
        <title>Massive genome expansion in bonnet fungi (Mycena s.s.) driven by repeated elements and novel gene families across ecological guilds.</title>
        <authorList>
            <consortium name="Lawrence Berkeley National Laboratory"/>
            <person name="Harder C.B."/>
            <person name="Miyauchi S."/>
            <person name="Viragh M."/>
            <person name="Kuo A."/>
            <person name="Thoen E."/>
            <person name="Andreopoulos B."/>
            <person name="Lu D."/>
            <person name="Skrede I."/>
            <person name="Drula E."/>
            <person name="Henrissat B."/>
            <person name="Morin E."/>
            <person name="Kohler A."/>
            <person name="Barry K."/>
            <person name="LaButti K."/>
            <person name="Morin E."/>
            <person name="Salamov A."/>
            <person name="Lipzen A."/>
            <person name="Mereny Z."/>
            <person name="Hegedus B."/>
            <person name="Baldrian P."/>
            <person name="Stursova M."/>
            <person name="Weitz H."/>
            <person name="Taylor A."/>
            <person name="Grigoriev I.V."/>
            <person name="Nagy L.G."/>
            <person name="Martin F."/>
            <person name="Kauserud H."/>
        </authorList>
    </citation>
    <scope>NUCLEOTIDE SEQUENCE</scope>
    <source>
        <strain evidence="2">9144</strain>
    </source>
</reference>
<proteinExistence type="predicted"/>
<evidence type="ECO:0000313" key="2">
    <source>
        <dbReference type="EMBL" id="KAJ7203293.1"/>
    </source>
</evidence>
<evidence type="ECO:0000256" key="1">
    <source>
        <dbReference type="SAM" id="MobiDB-lite"/>
    </source>
</evidence>
<feature type="non-terminal residue" evidence="2">
    <location>
        <position position="254"/>
    </location>
</feature>
<sequence>MIQGFPVSQRDPPALHKTLVKCLNKYGLGFETTNPSIELLRQMPLWHHPGEDEAKRQGNNGRVARCLRENHAALTIGDGLDAALRLQDPLHSSRTTCTCDECGDDRESRGCSDPHACVSKAASRLQQIHPRWIPRPENSEGASAPAGQDNSEETFVPPEPITRLSQGMRVMTSRKGEPRERPALRARRRRDLTPEKEKEIIYIAGVLYAPEGKPAVAAAGFNMGTGDGSTDGKCIPGDIEQSQYAAEFYAILLA</sequence>
<dbReference type="AlphaFoldDB" id="A0AAD6V5U1"/>
<accession>A0AAD6V5U1</accession>
<protein>
    <submittedName>
        <fullName evidence="2">Uncharacterized protein</fullName>
    </submittedName>
</protein>
<organism evidence="2 3">
    <name type="scientific">Mycena pura</name>
    <dbReference type="NCBI Taxonomy" id="153505"/>
    <lineage>
        <taxon>Eukaryota</taxon>
        <taxon>Fungi</taxon>
        <taxon>Dikarya</taxon>
        <taxon>Basidiomycota</taxon>
        <taxon>Agaricomycotina</taxon>
        <taxon>Agaricomycetes</taxon>
        <taxon>Agaricomycetidae</taxon>
        <taxon>Agaricales</taxon>
        <taxon>Marasmiineae</taxon>
        <taxon>Mycenaceae</taxon>
        <taxon>Mycena</taxon>
    </lineage>
</organism>
<dbReference type="Proteomes" id="UP001219525">
    <property type="component" value="Unassembled WGS sequence"/>
</dbReference>
<gene>
    <name evidence="2" type="ORF">GGX14DRAFT_369565</name>
</gene>
<feature type="compositionally biased region" description="Basic and acidic residues" evidence="1">
    <location>
        <begin position="174"/>
        <end position="183"/>
    </location>
</feature>